<dbReference type="EMBL" id="CP142737">
    <property type="protein sequence ID" value="WUR05176.1"/>
    <property type="molecule type" value="Genomic_DNA"/>
</dbReference>
<evidence type="ECO:0000313" key="3">
    <source>
        <dbReference type="Proteomes" id="UP001334084"/>
    </source>
</evidence>
<dbReference type="AlphaFoldDB" id="A0AAX4JGW3"/>
<sequence length="284" mass="32718">MNINFLCFLNILLLIKTSDVLSKENKVTVKTDEVVVQENKVAVENDEVLVQEDKTTVKNNEVVVKDDKTVVLEGKTVFKDDKSLIKAAEKVEENPSQLVSDENHEDRDAYNENVYVTLTDFVDKISNLMSIQYDWQKEVLIMIFTTFYGQAGVKTLLYTAAGLHNTSNFTVLVDPNDSSKYRSRGLLQIQHESNYRTLTFLSNKVDYLSNPDQLEALSQSVIGDTVKFYEYMLRDTYTFRNYVRVMGLGDYDHIKDRPDIVNFEKIFTNLKKLFRDVPGEISKD</sequence>
<dbReference type="Proteomes" id="UP001334084">
    <property type="component" value="Chromosome 12"/>
</dbReference>
<evidence type="ECO:0000256" key="1">
    <source>
        <dbReference type="SAM" id="SignalP"/>
    </source>
</evidence>
<reference evidence="2" key="1">
    <citation type="journal article" date="2024" name="BMC Genomics">
        <title>Functional annotation of a divergent genome using sequence and structure-based similarity.</title>
        <authorList>
            <person name="Svedberg D."/>
            <person name="Winiger R.R."/>
            <person name="Berg A."/>
            <person name="Sharma H."/>
            <person name="Tellgren-Roth C."/>
            <person name="Debrunner-Vossbrinck B.A."/>
            <person name="Vossbrinck C.R."/>
            <person name="Barandun J."/>
        </authorList>
    </citation>
    <scope>NUCLEOTIDE SEQUENCE</scope>
    <source>
        <strain evidence="2">Illinois isolate</strain>
    </source>
</reference>
<name>A0AAX4JGW3_9MICR</name>
<proteinExistence type="predicted"/>
<gene>
    <name evidence="2" type="ORF">VNE69_12161</name>
</gene>
<dbReference type="KEGG" id="vnx:VNE69_12161"/>
<accession>A0AAX4JGW3</accession>
<feature type="signal peptide" evidence="1">
    <location>
        <begin position="1"/>
        <end position="22"/>
    </location>
</feature>
<feature type="chain" id="PRO_5043926453" evidence="1">
    <location>
        <begin position="23"/>
        <end position="284"/>
    </location>
</feature>
<dbReference type="Gene3D" id="1.10.530.10">
    <property type="match status" value="1"/>
</dbReference>
<dbReference type="GeneID" id="90543023"/>
<keyword evidence="3" id="KW-1185">Reference proteome</keyword>
<keyword evidence="1" id="KW-0732">Signal</keyword>
<organism evidence="2 3">
    <name type="scientific">Vairimorpha necatrix</name>
    <dbReference type="NCBI Taxonomy" id="6039"/>
    <lineage>
        <taxon>Eukaryota</taxon>
        <taxon>Fungi</taxon>
        <taxon>Fungi incertae sedis</taxon>
        <taxon>Microsporidia</taxon>
        <taxon>Nosematidae</taxon>
        <taxon>Vairimorpha</taxon>
    </lineage>
</organism>
<evidence type="ECO:0000313" key="2">
    <source>
        <dbReference type="EMBL" id="WUR05176.1"/>
    </source>
</evidence>
<dbReference type="RefSeq" id="XP_065331321.1">
    <property type="nucleotide sequence ID" value="XM_065475249.1"/>
</dbReference>
<protein>
    <submittedName>
        <fullName evidence="2">Spore wall protein 25-like</fullName>
    </submittedName>
</protein>